<dbReference type="InterPro" id="IPR011066">
    <property type="entry name" value="MscS_channel_C_sf"/>
</dbReference>
<organism evidence="15 16">
    <name type="scientific">Photobacterium angustum</name>
    <dbReference type="NCBI Taxonomy" id="661"/>
    <lineage>
        <taxon>Bacteria</taxon>
        <taxon>Pseudomonadati</taxon>
        <taxon>Pseudomonadota</taxon>
        <taxon>Gammaproteobacteria</taxon>
        <taxon>Vibrionales</taxon>
        <taxon>Vibrionaceae</taxon>
        <taxon>Photobacterium</taxon>
    </lineage>
</organism>
<feature type="coiled-coil region" evidence="7">
    <location>
        <begin position="206"/>
        <end position="302"/>
    </location>
</feature>
<dbReference type="NCBIfam" id="NF008180">
    <property type="entry name" value="PRK10929.1"/>
    <property type="match status" value="1"/>
</dbReference>
<dbReference type="InterPro" id="IPR024393">
    <property type="entry name" value="MscS_porin"/>
</dbReference>
<evidence type="ECO:0000256" key="1">
    <source>
        <dbReference type="ARBA" id="ARBA00004651"/>
    </source>
</evidence>
<dbReference type="PANTHER" id="PTHR30347:SF9">
    <property type="entry name" value="MINICONDUCTANCE MECHANOSENSITIVE CHANNEL MSCM"/>
    <property type="match status" value="1"/>
</dbReference>
<dbReference type="Gene3D" id="2.30.30.60">
    <property type="match status" value="1"/>
</dbReference>
<feature type="transmembrane region" description="Helical" evidence="8">
    <location>
        <begin position="669"/>
        <end position="691"/>
    </location>
</feature>
<evidence type="ECO:0000256" key="6">
    <source>
        <dbReference type="ARBA" id="ARBA00023136"/>
    </source>
</evidence>
<evidence type="ECO:0000259" key="10">
    <source>
        <dbReference type="Pfam" id="PF00924"/>
    </source>
</evidence>
<dbReference type="InterPro" id="IPR006685">
    <property type="entry name" value="MscS_channel_2nd"/>
</dbReference>
<feature type="domain" description="Mechanosensitive ion channel MscS" evidence="10">
    <location>
        <begin position="920"/>
        <end position="985"/>
    </location>
</feature>
<dbReference type="GO" id="GO:0005886">
    <property type="term" value="C:plasma membrane"/>
    <property type="evidence" value="ECO:0007669"/>
    <property type="project" value="UniProtKB-SubCell"/>
</dbReference>
<feature type="transmembrane region" description="Helical" evidence="8">
    <location>
        <begin position="831"/>
        <end position="850"/>
    </location>
</feature>
<dbReference type="SUPFAM" id="SSF82861">
    <property type="entry name" value="Mechanosensitive channel protein MscS (YggB), transmembrane region"/>
    <property type="match status" value="1"/>
</dbReference>
<dbReference type="InterPro" id="IPR011014">
    <property type="entry name" value="MscS_channel_TM-2"/>
</dbReference>
<proteinExistence type="inferred from homology"/>
<keyword evidence="7" id="KW-0175">Coiled coil</keyword>
<evidence type="ECO:0000256" key="4">
    <source>
        <dbReference type="ARBA" id="ARBA00022692"/>
    </source>
</evidence>
<sequence>MRFFSFFYLFLFFLISTPLSAEENASHEHIIANKISQLEAQQKTPEIIKQLSAYQTAENQLEKTKNFNQATRSYEKLMNSYPEDKARVQDQIANFSATEFPASNDWDHDQLTLEIAEQDTKLIQLEIARQSYRNILIEIEHGIDDFSYQTNKLRTQKQSITKELAQAQRGNNTEAIMLLQIAEQYTTSHLFMLEAEQLSAGNRRALAKLNLQYENLQIEAHQAYRNNLQNTLNRVLRSNVSENDEQNQELQADIQNQPEVIKQQLTLNKHLSSELAALTSNIEQTQQSISTTNEQIAETTQTADALRVMADWLKISPIISENLRNRLQSLPSNPPIDKLNRDVARNQIRLYDYQQQSDLLKNNKEKISTSNLSQQQIDRLHALIQDNLKLYSDINKASETLIYQQAKLKVIFDRLNSMLIKIKNESAKLLFWAPNTNPLSFDVIKQMGEKIKWFFSPTQWIGLVKVPHFISPYSLFASVFVIASLLAFLYFAKKHWVLYLEKTSKRINRVTEDKFRYSYTNVAIAFLLAWPIPLIIFIVGYTLSLAWQLPFVFHLGQALSLPYALVVFFFIRELCRKDGLFISHFGWSEEITNKALDNYRRLMMVFIPALILQQFTMLTSELDTTATLGRLAFIISNIAISFFHWRLWKLKMPMTYGELPEGKAHIGHHIFWWVLIITPQVLNYAALNGYLATSQTIMLRIQQGAVIGVVVLLVYFLIKRLMLIQKRRLAFERAKAKRQEIIAQRQAEMLEDKDEHHISNDLSIDIEEPKVDLDKISAQSLRLLRSLLSLIYLFILSWLFSDFYQATSLLEGVTLWDVTNTINGIEELHTITLQSVLLAVFAFGLTVILARDLPGAMELLILQHLDLSPGTGYAITSVTRYLAIFIGIIVGSALIGFDWSKMQWLVAALGVGIGFGMQEIFANFISGLIILFEKPIRIGDTVTIRELTGVVAKIKTRATTIVDWDRKEVIVPNKAFVTEQFINWSLSDAITRVNLSINVKFKADPELVTQLLFEAAEECELVLDNPAPEVFFLGLTANCQQFELRAYAAETGHRLSLTHDLHCRIKNKFIKNHIDIASPQLEVTMKGQQYHPASGK</sequence>
<feature type="domain" description="Mechanosensitive ion channel MscS porin" evidence="12">
    <location>
        <begin position="34"/>
        <end position="261"/>
    </location>
</feature>
<feature type="chain" id="PRO_5015758596" evidence="9">
    <location>
        <begin position="22"/>
        <end position="1096"/>
    </location>
</feature>
<keyword evidence="6 8" id="KW-0472">Membrane</keyword>
<dbReference type="Pfam" id="PF21082">
    <property type="entry name" value="MS_channel_3rd"/>
    <property type="match status" value="1"/>
</dbReference>
<dbReference type="RefSeq" id="WP_105060562.1">
    <property type="nucleotide sequence ID" value="NZ_MSCJ01000001.1"/>
</dbReference>
<evidence type="ECO:0000256" key="9">
    <source>
        <dbReference type="SAM" id="SignalP"/>
    </source>
</evidence>
<dbReference type="OrthoDB" id="9799209at2"/>
<dbReference type="Pfam" id="PF00924">
    <property type="entry name" value="MS_channel_2nd"/>
    <property type="match status" value="1"/>
</dbReference>
<dbReference type="InterPro" id="IPR052702">
    <property type="entry name" value="MscS-like_channel"/>
</dbReference>
<dbReference type="Proteomes" id="UP000238730">
    <property type="component" value="Unassembled WGS sequence"/>
</dbReference>
<dbReference type="Gene3D" id="1.10.287.1260">
    <property type="match status" value="1"/>
</dbReference>
<dbReference type="InterPro" id="IPR023408">
    <property type="entry name" value="MscS_beta-dom_sf"/>
</dbReference>
<evidence type="ECO:0000313" key="16">
    <source>
        <dbReference type="Proteomes" id="UP000238730"/>
    </source>
</evidence>
<feature type="transmembrane region" description="Helical" evidence="8">
    <location>
        <begin position="519"/>
        <end position="539"/>
    </location>
</feature>
<evidence type="ECO:0000259" key="12">
    <source>
        <dbReference type="Pfam" id="PF12795"/>
    </source>
</evidence>
<evidence type="ECO:0000259" key="11">
    <source>
        <dbReference type="Pfam" id="PF12794"/>
    </source>
</evidence>
<dbReference type="InterPro" id="IPR010920">
    <property type="entry name" value="LSM_dom_sf"/>
</dbReference>
<evidence type="ECO:0000256" key="7">
    <source>
        <dbReference type="SAM" id="Coils"/>
    </source>
</evidence>
<dbReference type="InterPro" id="IPR049142">
    <property type="entry name" value="MS_channel_1st"/>
</dbReference>
<evidence type="ECO:0000259" key="14">
    <source>
        <dbReference type="Pfam" id="PF21088"/>
    </source>
</evidence>
<dbReference type="PANTHER" id="PTHR30347">
    <property type="entry name" value="POTASSIUM CHANNEL RELATED"/>
    <property type="match status" value="1"/>
</dbReference>
<evidence type="ECO:0000259" key="13">
    <source>
        <dbReference type="Pfam" id="PF21082"/>
    </source>
</evidence>
<dbReference type="SUPFAM" id="SSF82689">
    <property type="entry name" value="Mechanosensitive channel protein MscS (YggB), C-terminal domain"/>
    <property type="match status" value="1"/>
</dbReference>
<feature type="transmembrane region" description="Helical" evidence="8">
    <location>
        <begin position="697"/>
        <end position="718"/>
    </location>
</feature>
<dbReference type="Pfam" id="PF12795">
    <property type="entry name" value="MscS_porin"/>
    <property type="match status" value="1"/>
</dbReference>
<reference evidence="15 16" key="1">
    <citation type="submission" date="2016-12" db="EMBL/GenBank/DDBJ databases">
        <title>Diversity of luminous bacteria.</title>
        <authorList>
            <person name="Yoshizawa S."/>
            <person name="Kogure K."/>
        </authorList>
    </citation>
    <scope>NUCLEOTIDE SEQUENCE [LARGE SCALE GENOMIC DNA]</scope>
    <source>
        <strain evidence="15 16">LC1-200</strain>
    </source>
</reference>
<accession>A0A2S7VZ10</accession>
<dbReference type="InterPro" id="IPR025692">
    <property type="entry name" value="MscS_IM_dom1"/>
</dbReference>
<name>A0A2S7VZ10_PHOAN</name>
<evidence type="ECO:0000313" key="15">
    <source>
        <dbReference type="EMBL" id="PQJ67339.1"/>
    </source>
</evidence>
<dbReference type="Pfam" id="PF12794">
    <property type="entry name" value="MscS_TM"/>
    <property type="match status" value="1"/>
</dbReference>
<comment type="caution">
    <text evidence="15">The sequence shown here is derived from an EMBL/GenBank/DDBJ whole genome shotgun (WGS) entry which is preliminary data.</text>
</comment>
<keyword evidence="4 8" id="KW-0812">Transmembrane</keyword>
<feature type="domain" description="Mechanosensitive ion channel MscS C-terminal" evidence="13">
    <location>
        <begin position="993"/>
        <end position="1076"/>
    </location>
</feature>
<dbReference type="Gene3D" id="3.30.70.100">
    <property type="match status" value="1"/>
</dbReference>
<feature type="transmembrane region" description="Helical" evidence="8">
    <location>
        <begin position="602"/>
        <end position="619"/>
    </location>
</feature>
<feature type="domain" description="Mechanosensitive ion channel inner membrane" evidence="11">
    <location>
        <begin position="481"/>
        <end position="816"/>
    </location>
</feature>
<evidence type="ECO:0000256" key="5">
    <source>
        <dbReference type="ARBA" id="ARBA00022989"/>
    </source>
</evidence>
<feature type="transmembrane region" description="Helical" evidence="8">
    <location>
        <begin position="631"/>
        <end position="648"/>
    </location>
</feature>
<evidence type="ECO:0000256" key="8">
    <source>
        <dbReference type="SAM" id="Phobius"/>
    </source>
</evidence>
<comment type="similarity">
    <text evidence="2">Belongs to the MscS (TC 1.A.23) family.</text>
</comment>
<keyword evidence="9" id="KW-0732">Signal</keyword>
<keyword evidence="3" id="KW-1003">Cell membrane</keyword>
<dbReference type="SUPFAM" id="SSF50182">
    <property type="entry name" value="Sm-like ribonucleoproteins"/>
    <property type="match status" value="1"/>
</dbReference>
<evidence type="ECO:0000256" key="3">
    <source>
        <dbReference type="ARBA" id="ARBA00022475"/>
    </source>
</evidence>
<feature type="transmembrane region" description="Helical" evidence="8">
    <location>
        <begin position="473"/>
        <end position="492"/>
    </location>
</feature>
<evidence type="ECO:0000256" key="2">
    <source>
        <dbReference type="ARBA" id="ARBA00008017"/>
    </source>
</evidence>
<comment type="subcellular location">
    <subcellularLocation>
        <location evidence="1">Cell membrane</location>
        <topology evidence="1">Multi-pass membrane protein</topology>
    </subcellularLocation>
</comment>
<feature type="transmembrane region" description="Helical" evidence="8">
    <location>
        <begin position="871"/>
        <end position="897"/>
    </location>
</feature>
<dbReference type="GO" id="GO:0008381">
    <property type="term" value="F:mechanosensitive monoatomic ion channel activity"/>
    <property type="evidence" value="ECO:0007669"/>
    <property type="project" value="UniProtKB-ARBA"/>
</dbReference>
<dbReference type="Pfam" id="PF21088">
    <property type="entry name" value="MS_channel_1st"/>
    <property type="match status" value="1"/>
</dbReference>
<feature type="transmembrane region" description="Helical" evidence="8">
    <location>
        <begin position="551"/>
        <end position="571"/>
    </location>
</feature>
<feature type="transmembrane region" description="Helical" evidence="8">
    <location>
        <begin position="783"/>
        <end position="800"/>
    </location>
</feature>
<feature type="signal peptide" evidence="9">
    <location>
        <begin position="1"/>
        <end position="21"/>
    </location>
</feature>
<keyword evidence="5 8" id="KW-1133">Transmembrane helix</keyword>
<protein>
    <submittedName>
        <fullName evidence="15">Miniconductance mechanosensitive channel MscM</fullName>
    </submittedName>
</protein>
<feature type="domain" description="Mechanosensitive ion channel transmembrane helices 2/3" evidence="14">
    <location>
        <begin position="878"/>
        <end position="918"/>
    </location>
</feature>
<dbReference type="EMBL" id="MSCJ01000001">
    <property type="protein sequence ID" value="PQJ67339.1"/>
    <property type="molecule type" value="Genomic_DNA"/>
</dbReference>
<dbReference type="InterPro" id="IPR049278">
    <property type="entry name" value="MS_channel_C"/>
</dbReference>
<gene>
    <name evidence="15" type="ORF">BTO08_07920</name>
</gene>
<feature type="transmembrane region" description="Helical" evidence="8">
    <location>
        <begin position="903"/>
        <end position="932"/>
    </location>
</feature>
<dbReference type="AlphaFoldDB" id="A0A2S7VZ10"/>